<organism evidence="3 4">
    <name type="scientific">Chondrus crispus</name>
    <name type="common">Carrageen Irish moss</name>
    <name type="synonym">Polymorpha crispa</name>
    <dbReference type="NCBI Taxonomy" id="2769"/>
    <lineage>
        <taxon>Eukaryota</taxon>
        <taxon>Rhodophyta</taxon>
        <taxon>Florideophyceae</taxon>
        <taxon>Rhodymeniophycidae</taxon>
        <taxon>Gigartinales</taxon>
        <taxon>Gigartinaceae</taxon>
        <taxon>Chondrus</taxon>
    </lineage>
</organism>
<feature type="region of interest" description="Disordered" evidence="1">
    <location>
        <begin position="514"/>
        <end position="554"/>
    </location>
</feature>
<keyword evidence="4" id="KW-1185">Reference proteome</keyword>
<sequence>MVRFALVKIVSSTLAKCTTTSVHLAAFSLSQLSSILLRADMDQVFARCVDVLALSGPPGATLTHVTAAATAAPHPRPALLRFLSVQFHTRRALFSSPDWAQPPHTLHLIACESLRKRALGYSAIEHPVLPEQAWRVLIQVGRAGPDGILQSKLAPLVSLSAVMVSHYLGTLTARRLVARKRVVLTTTKLTSSVTHENAPAEHPNLSNQPQLISPSDLKKRVTSTTVIVLARFASHLASSNASIPTNTTRIDPTRPPVDPLPYQSNSVPPDRDADVAIHELDVNQGADRVLRALQRPPYIRTLKDLKTIALPDHERPKACTVEDFQRRRHRAFRAFRIRLEKAKLVTVVDRECIDINGNCRGSHACLMLANIPHTNHGANVVAPVVVEDEEAVAAVEDFDIDEDNEGTKPHVASPRLPISIATPPWKGSTAEYIAEVDLVQQVYNLVRESGASGLSVPQIASKLDAGTKLLSAHQKRIRNIINGMSRFVPIIESQKFDGSAMSLKLVLAEFAPKKPEKQEGSHMQECETSLIGSGKERKTGRTQRASNLPRKRNKLTSLGVQRRNVLLQLLDENKAIVLETLGRRIAERETESSVDRVDQKVLRRIINDLVLQKKVQVLTTLKPSIQKRAQTLRLVTLPGLKADSPEVAHAVSVVVSQNVHGKQSTPRKPRKRKAEDVIVLEADDISIAESAIEEKTKKRRRSQPQERQLKDSKMSNPASIWDTITEGGLEGDIEQASQSASLSGAPQRDPIVVHKERRNMRNTRIYRLTAVDYGWMKGKLARAQKFHEHLYQEVCKQQNHVRSGTNALQHISIENARAAPALGRFTIQSCLLQMSVADYAAVVGIHQDHGDALESVQQKKISEVEDILKGEIASSHASRQLTSLVQCLMKLELMKSAQEGKFALAGSGIIRDFGKGMPTGVFPHGVLFTCRTSLDLFWKELQQFAHFEHRKSFVHSSLTGKHGEERCEAGQHALPDVYIRMRWGKAFGYTFTQNEQLQYEVVLQRMSGVPVEMNHKGIAANSHIKTDCLKRFDVGEILDHAQKVAPALGSILARLKNTVVAEKLLFYSRFRSRNEIPKDVFEHLKMGDVPSLRQASTTSEAESSGSTLRLSRGAPSVIRPAAATRRPKRLQKRSTKPALKTPPRRQLLKRDPETEVVVDIQRFVTALGVIVKRRAKTYCNDVLEVPRWFDSENCSDSKTVSLNKRRSEKHCSPRKASLVETQERKSNKRGNQPRNQSGHLLLCDLDHNAVSQNEEYPSVSISDKLLFPKAIATLCDSQIVQGVIDLVSLRLVLRLKSMHVGESAEQLEKGANDELQTSSESLAALFRTAVVECHDELYSRHKIVLDETTTFPSKLQRKAVFEREFHLTSNMRMSYDNSVGDQLTYLVERYRCISNLKARDTLWRQFVFLGDTVDDVMSSSDDDSTYVRVEVMEQVLLSILNSGRQTQKSSHVMSLLNRFRQEDICNARDRLLLRGAIHVTSTDTMERFFMTRKGEPGGRESAIRHVLQQKSNMADLWASDLEKNWAKAKDKGMGSIGKTKLGKDAAGKRCLESRKAAMTITEMVFYSENKRRRLRLKPYVGFREENGKAIGNVPEKVGPGSDRVQKTVEGIDKGGPVEKDNGASQLKDKEKKRRQKKCEKQFAGSSSDGEAKEEDTGKNCGPKTLIDVSFRYEEEVRAGAHGSGPLGSCKMEVVAKVEDGELEKQVEDVIMEGKHLGVTIRELVESRVGQGCRWKLARAVQGLLRKGMVHRLSIETDGHPTLHGVEWECSDGVLYIHANYCSALMVHRYKMDSKKQGRTEARLACIWRTCDGNGCETLASNVRQSVMNQVMRNPGMEVISLVKVTQARFPSVTARAVFDVLFILEQRGALTVRRAVKRKRSGGLGGPFGVSRVGGVGPEVEEGAEICKRFVDGRGFVNAGQGLGKWFLRVVPERSLTEVSAEELCEVGLCEW</sequence>
<feature type="compositionally biased region" description="Basic and acidic residues" evidence="1">
    <location>
        <begin position="703"/>
        <end position="713"/>
    </location>
</feature>
<dbReference type="RefSeq" id="XP_005715511.1">
    <property type="nucleotide sequence ID" value="XM_005715454.1"/>
</dbReference>
<evidence type="ECO:0000256" key="1">
    <source>
        <dbReference type="SAM" id="MobiDB-lite"/>
    </source>
</evidence>
<dbReference type="OrthoDB" id="68020at2759"/>
<reference evidence="4" key="1">
    <citation type="journal article" date="2013" name="Proc. Natl. Acad. Sci. U.S.A.">
        <title>Genome structure and metabolic features in the red seaweed Chondrus crispus shed light on evolution of the Archaeplastida.</title>
        <authorList>
            <person name="Collen J."/>
            <person name="Porcel B."/>
            <person name="Carre W."/>
            <person name="Ball S.G."/>
            <person name="Chaparro C."/>
            <person name="Tonon T."/>
            <person name="Barbeyron T."/>
            <person name="Michel G."/>
            <person name="Noel B."/>
            <person name="Valentin K."/>
            <person name="Elias M."/>
            <person name="Artiguenave F."/>
            <person name="Arun A."/>
            <person name="Aury J.M."/>
            <person name="Barbosa-Neto J.F."/>
            <person name="Bothwell J.H."/>
            <person name="Bouget F.Y."/>
            <person name="Brillet L."/>
            <person name="Cabello-Hurtado F."/>
            <person name="Capella-Gutierrez S."/>
            <person name="Charrier B."/>
            <person name="Cladiere L."/>
            <person name="Cock J.M."/>
            <person name="Coelho S.M."/>
            <person name="Colleoni C."/>
            <person name="Czjzek M."/>
            <person name="Da Silva C."/>
            <person name="Delage L."/>
            <person name="Denoeud F."/>
            <person name="Deschamps P."/>
            <person name="Dittami S.M."/>
            <person name="Gabaldon T."/>
            <person name="Gachon C.M."/>
            <person name="Groisillier A."/>
            <person name="Herve C."/>
            <person name="Jabbari K."/>
            <person name="Katinka M."/>
            <person name="Kloareg B."/>
            <person name="Kowalczyk N."/>
            <person name="Labadie K."/>
            <person name="Leblanc C."/>
            <person name="Lopez P.J."/>
            <person name="McLachlan D.H."/>
            <person name="Meslet-Cladiere L."/>
            <person name="Moustafa A."/>
            <person name="Nehr Z."/>
            <person name="Nyvall Collen P."/>
            <person name="Panaud O."/>
            <person name="Partensky F."/>
            <person name="Poulain J."/>
            <person name="Rensing S.A."/>
            <person name="Rousvoal S."/>
            <person name="Samson G."/>
            <person name="Symeonidi A."/>
            <person name="Weissenbach J."/>
            <person name="Zambounis A."/>
            <person name="Wincker P."/>
            <person name="Boyen C."/>
        </authorList>
    </citation>
    <scope>NUCLEOTIDE SEQUENCE [LARGE SCALE GENOMIC DNA]</scope>
    <source>
        <strain evidence="4">cv. Stackhouse</strain>
    </source>
</reference>
<dbReference type="Gramene" id="CDF35692">
    <property type="protein sequence ID" value="CDF35692"/>
    <property type="gene ID" value="CHC_T00004135001"/>
</dbReference>
<feature type="compositionally biased region" description="Basic and acidic residues" evidence="1">
    <location>
        <begin position="514"/>
        <end position="525"/>
    </location>
</feature>
<evidence type="ECO:0000313" key="3">
    <source>
        <dbReference type="EMBL" id="CDF35692.1"/>
    </source>
</evidence>
<feature type="region of interest" description="Disordered" evidence="1">
    <location>
        <begin position="1092"/>
        <end position="1147"/>
    </location>
</feature>
<accession>R7QB02</accession>
<feature type="region of interest" description="Disordered" evidence="1">
    <location>
        <begin position="1199"/>
        <end position="1237"/>
    </location>
</feature>
<evidence type="ECO:0000259" key="2">
    <source>
        <dbReference type="Pfam" id="PF24101"/>
    </source>
</evidence>
<dbReference type="Proteomes" id="UP000012073">
    <property type="component" value="Unassembled WGS sequence"/>
</dbReference>
<dbReference type="InterPro" id="IPR056467">
    <property type="entry name" value="eWH_GTF3C1"/>
</dbReference>
<evidence type="ECO:0000313" key="4">
    <source>
        <dbReference type="Proteomes" id="UP000012073"/>
    </source>
</evidence>
<name>R7QB02_CHOCR</name>
<proteinExistence type="predicted"/>
<dbReference type="GeneID" id="17323226"/>
<feature type="region of interest" description="Disordered" evidence="1">
    <location>
        <begin position="1590"/>
        <end position="1660"/>
    </location>
</feature>
<dbReference type="Pfam" id="PF24101">
    <property type="entry name" value="WHD_GTF3C1"/>
    <property type="match status" value="1"/>
</dbReference>
<feature type="region of interest" description="Disordered" evidence="1">
    <location>
        <begin position="694"/>
        <end position="719"/>
    </location>
</feature>
<feature type="compositionally biased region" description="Basic and acidic residues" evidence="1">
    <location>
        <begin position="1603"/>
        <end position="1629"/>
    </location>
</feature>
<feature type="region of interest" description="Disordered" evidence="1">
    <location>
        <begin position="193"/>
        <end position="212"/>
    </location>
</feature>
<dbReference type="KEGG" id="ccp:CHC_T00004135001"/>
<protein>
    <recommendedName>
        <fullName evidence="2">GTF3C1 extended winged-helix domain-containing protein</fullName>
    </recommendedName>
</protein>
<gene>
    <name evidence="3" type="ORF">CHC_T00004135001</name>
</gene>
<dbReference type="EMBL" id="HG001741">
    <property type="protein sequence ID" value="CDF35692.1"/>
    <property type="molecule type" value="Genomic_DNA"/>
</dbReference>
<feature type="domain" description="GTF3C1 extended winged-helix" evidence="2">
    <location>
        <begin position="555"/>
        <end position="651"/>
    </location>
</feature>
<feature type="compositionally biased region" description="Basic residues" evidence="1">
    <location>
        <begin position="1125"/>
        <end position="1135"/>
    </location>
</feature>
<feature type="compositionally biased region" description="Low complexity" evidence="1">
    <location>
        <begin position="1095"/>
        <end position="1107"/>
    </location>
</feature>